<dbReference type="Gene3D" id="3.40.50.80">
    <property type="entry name" value="Nucleotide-binding domain of ferredoxin-NADP reductase (FNR) module"/>
    <property type="match status" value="1"/>
</dbReference>
<evidence type="ECO:0000313" key="11">
    <source>
        <dbReference type="Proteomes" id="UP000070612"/>
    </source>
</evidence>
<gene>
    <name evidence="10" type="ORF">AFM11_09625</name>
</gene>
<dbReference type="SUPFAM" id="SSF54292">
    <property type="entry name" value="2Fe-2S ferredoxin-like"/>
    <property type="match status" value="1"/>
</dbReference>
<feature type="domain" description="2Fe-2S ferredoxin-type" evidence="8">
    <location>
        <begin position="226"/>
        <end position="311"/>
    </location>
</feature>
<dbReference type="GO" id="GO:0046872">
    <property type="term" value="F:metal ion binding"/>
    <property type="evidence" value="ECO:0007669"/>
    <property type="project" value="UniProtKB-KW"/>
</dbReference>
<dbReference type="PROSITE" id="PS51085">
    <property type="entry name" value="2FE2S_FER_2"/>
    <property type="match status" value="1"/>
</dbReference>
<evidence type="ECO:0000256" key="3">
    <source>
        <dbReference type="ARBA" id="ARBA00022714"/>
    </source>
</evidence>
<dbReference type="PATRIC" id="fig|59750.3.peg.5962"/>
<protein>
    <submittedName>
        <fullName evidence="10">Ferredoxin</fullName>
    </submittedName>
</protein>
<dbReference type="InterPro" id="IPR017938">
    <property type="entry name" value="Riboflavin_synthase-like_b-brl"/>
</dbReference>
<feature type="domain" description="FAD-binding FR-type" evidence="9">
    <location>
        <begin position="1"/>
        <end position="102"/>
    </location>
</feature>
<dbReference type="SUPFAM" id="SSF52343">
    <property type="entry name" value="Ferredoxin reductase-like, C-terminal NADP-linked domain"/>
    <property type="match status" value="1"/>
</dbReference>
<dbReference type="GO" id="GO:0016491">
    <property type="term" value="F:oxidoreductase activity"/>
    <property type="evidence" value="ECO:0007669"/>
    <property type="project" value="UniProtKB-KW"/>
</dbReference>
<keyword evidence="11" id="KW-1185">Reference proteome</keyword>
<accession>A0A132PPH4</accession>
<dbReference type="InterPro" id="IPR001041">
    <property type="entry name" value="2Fe-2S_ferredoxin-type"/>
</dbReference>
<dbReference type="InterPro" id="IPR017927">
    <property type="entry name" value="FAD-bd_FR_type"/>
</dbReference>
<keyword evidence="3" id="KW-0001">2Fe-2S</keyword>
<dbReference type="Pfam" id="PF00111">
    <property type="entry name" value="Fer2"/>
    <property type="match status" value="1"/>
</dbReference>
<dbReference type="PANTHER" id="PTHR47354">
    <property type="entry name" value="NADH OXIDOREDUCTASE HCR"/>
    <property type="match status" value="1"/>
</dbReference>
<dbReference type="CDD" id="cd00207">
    <property type="entry name" value="fer2"/>
    <property type="match status" value="1"/>
</dbReference>
<keyword evidence="7" id="KW-0411">Iron-sulfur</keyword>
<evidence type="ECO:0000256" key="4">
    <source>
        <dbReference type="ARBA" id="ARBA00022723"/>
    </source>
</evidence>
<sequence length="311" mass="33438">MSDLEVTVVDFDDSVPQVRTVRLARADGGTLPSYPPGSHIVIDCGGVTNAYSLTGDGMSPACYVVSVLLCPDGSGGSRWIHEALSVGDRVTVRPPRSAFAPVLRARRHVLIAAGIGITPMVSHLRAAQRWGRQVQLLYIHRKGRGAYLDEIDRLCGDAQVFTDRAKFHGELVAVLAGQPMGTHLYVCGPTRFMDDVSAEARASGWPDSRIHLERFGVEALDAGEPFEVDLAGTGETFTVPSGVSLLEALQRRGHAIPNLCRQGVCGECRIPVSGGSILHRDLFLTDTEKQRGDALMSCVSRAAGNRLELAL</sequence>
<dbReference type="STRING" id="59750.AWC31_05600"/>
<dbReference type="AlphaFoldDB" id="A0A132PPH4"/>
<evidence type="ECO:0000256" key="2">
    <source>
        <dbReference type="ARBA" id="ARBA00022630"/>
    </source>
</evidence>
<dbReference type="EMBL" id="LGTW01000005">
    <property type="protein sequence ID" value="KWX24246.1"/>
    <property type="molecule type" value="Genomic_DNA"/>
</dbReference>
<dbReference type="Proteomes" id="UP000070612">
    <property type="component" value="Unassembled WGS sequence"/>
</dbReference>
<dbReference type="InterPro" id="IPR050415">
    <property type="entry name" value="MRET"/>
</dbReference>
<keyword evidence="6" id="KW-0408">Iron</keyword>
<dbReference type="PRINTS" id="PR00409">
    <property type="entry name" value="PHDIOXRDTASE"/>
</dbReference>
<dbReference type="Pfam" id="PF22290">
    <property type="entry name" value="DmmA-like_N"/>
    <property type="match status" value="1"/>
</dbReference>
<dbReference type="PANTHER" id="PTHR47354:SF1">
    <property type="entry name" value="CARNITINE MONOOXYGENASE REDUCTASE SUBUNIT"/>
    <property type="match status" value="1"/>
</dbReference>
<dbReference type="InterPro" id="IPR039261">
    <property type="entry name" value="FNR_nucleotide-bd"/>
</dbReference>
<evidence type="ECO:0000259" key="9">
    <source>
        <dbReference type="PROSITE" id="PS51384"/>
    </source>
</evidence>
<name>A0A132PPH4_9MYCO</name>
<dbReference type="SUPFAM" id="SSF63380">
    <property type="entry name" value="Riboflavin synthase domain-like"/>
    <property type="match status" value="1"/>
</dbReference>
<dbReference type="Gene3D" id="2.40.30.10">
    <property type="entry name" value="Translation factors"/>
    <property type="match status" value="1"/>
</dbReference>
<dbReference type="RefSeq" id="WP_067847211.1">
    <property type="nucleotide sequence ID" value="NZ_LGTW01000005.1"/>
</dbReference>
<dbReference type="Gene3D" id="3.10.20.30">
    <property type="match status" value="1"/>
</dbReference>
<comment type="cofactor">
    <cofactor evidence="1">
        <name>FAD</name>
        <dbReference type="ChEBI" id="CHEBI:57692"/>
    </cofactor>
</comment>
<evidence type="ECO:0000259" key="8">
    <source>
        <dbReference type="PROSITE" id="PS51085"/>
    </source>
</evidence>
<keyword evidence="5" id="KW-0560">Oxidoreductase</keyword>
<keyword evidence="4" id="KW-0479">Metal-binding</keyword>
<evidence type="ECO:0000256" key="7">
    <source>
        <dbReference type="ARBA" id="ARBA00023014"/>
    </source>
</evidence>
<comment type="caution">
    <text evidence="10">The sequence shown here is derived from an EMBL/GenBank/DDBJ whole genome shotgun (WGS) entry which is preliminary data.</text>
</comment>
<dbReference type="InterPro" id="IPR012675">
    <property type="entry name" value="Beta-grasp_dom_sf"/>
</dbReference>
<organism evidence="10 11">
    <name type="scientific">Mycolicibacterium wolinskyi</name>
    <dbReference type="NCBI Taxonomy" id="59750"/>
    <lineage>
        <taxon>Bacteria</taxon>
        <taxon>Bacillati</taxon>
        <taxon>Actinomycetota</taxon>
        <taxon>Actinomycetes</taxon>
        <taxon>Mycobacteriales</taxon>
        <taxon>Mycobacteriaceae</taxon>
        <taxon>Mycolicibacterium</taxon>
    </lineage>
</organism>
<dbReference type="CDD" id="cd06185">
    <property type="entry name" value="PDR_like"/>
    <property type="match status" value="1"/>
</dbReference>
<keyword evidence="2" id="KW-0285">Flavoprotein</keyword>
<dbReference type="InterPro" id="IPR054582">
    <property type="entry name" value="DmmA-like_N"/>
</dbReference>
<evidence type="ECO:0000256" key="1">
    <source>
        <dbReference type="ARBA" id="ARBA00001974"/>
    </source>
</evidence>
<evidence type="ECO:0000256" key="5">
    <source>
        <dbReference type="ARBA" id="ARBA00023002"/>
    </source>
</evidence>
<dbReference type="GO" id="GO:0051537">
    <property type="term" value="F:2 iron, 2 sulfur cluster binding"/>
    <property type="evidence" value="ECO:0007669"/>
    <property type="project" value="UniProtKB-KW"/>
</dbReference>
<evidence type="ECO:0000313" key="10">
    <source>
        <dbReference type="EMBL" id="KWX24246.1"/>
    </source>
</evidence>
<reference evidence="10 11" key="1">
    <citation type="submission" date="2015-07" db="EMBL/GenBank/DDBJ databases">
        <title>A draft genome sequence of Mycobacterium wolinskyi.</title>
        <authorList>
            <person name="de Man T.J."/>
            <person name="Perry K.A."/>
            <person name="Coulliette A.D."/>
            <person name="Jensen B."/>
            <person name="Toney N.C."/>
            <person name="Limbago B.M."/>
            <person name="Noble-Wang J."/>
        </authorList>
    </citation>
    <scope>NUCLEOTIDE SEQUENCE [LARGE SCALE GENOMIC DNA]</scope>
    <source>
        <strain evidence="10 11">CDC_01</strain>
    </source>
</reference>
<proteinExistence type="predicted"/>
<dbReference type="InterPro" id="IPR036010">
    <property type="entry name" value="2Fe-2S_ferredoxin-like_sf"/>
</dbReference>
<dbReference type="PROSITE" id="PS51384">
    <property type="entry name" value="FAD_FR"/>
    <property type="match status" value="1"/>
</dbReference>
<evidence type="ECO:0000256" key="6">
    <source>
        <dbReference type="ARBA" id="ARBA00023004"/>
    </source>
</evidence>